<name>A8XII5_CAEBR</name>
<reference evidence="2 3" key="2">
    <citation type="journal article" date="2011" name="PLoS Genet.">
        <title>Caenorhabditis briggsae recombinant inbred line genotypes reveal inter-strain incompatibility and the evolution of recombination.</title>
        <authorList>
            <person name="Ross J.A."/>
            <person name="Koboldt D.C."/>
            <person name="Staisch J.E."/>
            <person name="Chamberlin H.M."/>
            <person name="Gupta B.P."/>
            <person name="Miller R.D."/>
            <person name="Baird S.E."/>
            <person name="Haag E.S."/>
        </authorList>
    </citation>
    <scope>NUCLEOTIDE SEQUENCE [LARGE SCALE GENOMIC DNA]</scope>
    <source>
        <strain evidence="2 3">AF16</strain>
    </source>
</reference>
<sequence>MQQQSLIFFYVVVVHKNSQPFQEDPTKKFVHLHRRQQLPSINLPTYLPDGDSSSRDGSPYLPPEEIRSAKKA</sequence>
<dbReference type="GeneID" id="8574470"/>
<dbReference type="HOGENOM" id="CLU_2724492_0_0_1"/>
<proteinExistence type="predicted"/>
<dbReference type="KEGG" id="cbr:CBG_13705"/>
<gene>
    <name evidence="2 4" type="ORF">CBG13705</name>
    <name evidence="2" type="ORF">CBG_13705</name>
</gene>
<dbReference type="InParanoid" id="A8XII5"/>
<dbReference type="CTD" id="8574470"/>
<evidence type="ECO:0000313" key="2">
    <source>
        <dbReference type="EMBL" id="CAP32459.2"/>
    </source>
</evidence>
<dbReference type="Proteomes" id="UP000008549">
    <property type="component" value="Unassembled WGS sequence"/>
</dbReference>
<reference evidence="2 3" key="1">
    <citation type="journal article" date="2003" name="PLoS Biol.">
        <title>The genome sequence of Caenorhabditis briggsae: a platform for comparative genomics.</title>
        <authorList>
            <person name="Stein L.D."/>
            <person name="Bao Z."/>
            <person name="Blasiar D."/>
            <person name="Blumenthal T."/>
            <person name="Brent M.R."/>
            <person name="Chen N."/>
            <person name="Chinwalla A."/>
            <person name="Clarke L."/>
            <person name="Clee C."/>
            <person name="Coghlan A."/>
            <person name="Coulson A."/>
            <person name="D'Eustachio P."/>
            <person name="Fitch D.H."/>
            <person name="Fulton L.A."/>
            <person name="Fulton R.E."/>
            <person name="Griffiths-Jones S."/>
            <person name="Harris T.W."/>
            <person name="Hillier L.W."/>
            <person name="Kamath R."/>
            <person name="Kuwabara P.E."/>
            <person name="Mardis E.R."/>
            <person name="Marra M.A."/>
            <person name="Miner T.L."/>
            <person name="Minx P."/>
            <person name="Mullikin J.C."/>
            <person name="Plumb R.W."/>
            <person name="Rogers J."/>
            <person name="Schein J.E."/>
            <person name="Sohrmann M."/>
            <person name="Spieth J."/>
            <person name="Stajich J.E."/>
            <person name="Wei C."/>
            <person name="Willey D."/>
            <person name="Wilson R.K."/>
            <person name="Durbin R."/>
            <person name="Waterston R.H."/>
        </authorList>
    </citation>
    <scope>NUCLEOTIDE SEQUENCE [LARGE SCALE GENOMIC DNA]</scope>
    <source>
        <strain evidence="2 3">AF16</strain>
    </source>
</reference>
<dbReference type="RefSeq" id="XP_002632473.2">
    <property type="nucleotide sequence ID" value="XM_002632427.2"/>
</dbReference>
<evidence type="ECO:0000313" key="4">
    <source>
        <dbReference type="WormBase" id="CBG13705"/>
    </source>
</evidence>
<evidence type="ECO:0000256" key="1">
    <source>
        <dbReference type="SAM" id="MobiDB-lite"/>
    </source>
</evidence>
<dbReference type="AlphaFoldDB" id="A8XII5"/>
<feature type="region of interest" description="Disordered" evidence="1">
    <location>
        <begin position="41"/>
        <end position="72"/>
    </location>
</feature>
<accession>A8XII5</accession>
<dbReference type="EMBL" id="HE600943">
    <property type="protein sequence ID" value="CAP32459.2"/>
    <property type="molecule type" value="Genomic_DNA"/>
</dbReference>
<organism evidence="2 3">
    <name type="scientific">Caenorhabditis briggsae</name>
    <dbReference type="NCBI Taxonomy" id="6238"/>
    <lineage>
        <taxon>Eukaryota</taxon>
        <taxon>Metazoa</taxon>
        <taxon>Ecdysozoa</taxon>
        <taxon>Nematoda</taxon>
        <taxon>Chromadorea</taxon>
        <taxon>Rhabditida</taxon>
        <taxon>Rhabditina</taxon>
        <taxon>Rhabditomorpha</taxon>
        <taxon>Rhabditoidea</taxon>
        <taxon>Rhabditidae</taxon>
        <taxon>Peloderinae</taxon>
        <taxon>Caenorhabditis</taxon>
    </lineage>
</organism>
<evidence type="ECO:0000313" key="3">
    <source>
        <dbReference type="Proteomes" id="UP000008549"/>
    </source>
</evidence>
<protein>
    <submittedName>
        <fullName evidence="2">Protein CBG13705</fullName>
    </submittedName>
</protein>
<feature type="compositionally biased region" description="Low complexity" evidence="1">
    <location>
        <begin position="49"/>
        <end position="58"/>
    </location>
</feature>
<dbReference type="WormBase" id="CBG13705">
    <property type="protein sequence ID" value="CBP34154"/>
    <property type="gene ID" value="WBGene00034429"/>
</dbReference>
<keyword evidence="3" id="KW-1185">Reference proteome</keyword>